<gene>
    <name evidence="12" type="ORF">SNR37_003980</name>
</gene>
<dbReference type="SMART" id="SM00304">
    <property type="entry name" value="HAMP"/>
    <property type="match status" value="1"/>
</dbReference>
<evidence type="ECO:0000259" key="11">
    <source>
        <dbReference type="PROSITE" id="PS50885"/>
    </source>
</evidence>
<dbReference type="PROSITE" id="PS50111">
    <property type="entry name" value="CHEMOTAXIS_TRANSDUC_2"/>
    <property type="match status" value="1"/>
</dbReference>
<feature type="domain" description="Methyl-accepting transducer" evidence="10">
    <location>
        <begin position="267"/>
        <end position="503"/>
    </location>
</feature>
<dbReference type="SUPFAM" id="SSF58104">
    <property type="entry name" value="Methyl-accepting chemotaxis protein (MCP) signaling domain"/>
    <property type="match status" value="1"/>
</dbReference>
<keyword evidence="3 9" id="KW-1133">Transmembrane helix</keyword>
<protein>
    <submittedName>
        <fullName evidence="12">Methyl-accepting chemotaxis protein</fullName>
    </submittedName>
</protein>
<dbReference type="PANTHER" id="PTHR32089:SF119">
    <property type="entry name" value="METHYL-ACCEPTING CHEMOTAXIS PROTEIN CTPL"/>
    <property type="match status" value="1"/>
</dbReference>
<evidence type="ECO:0000256" key="4">
    <source>
        <dbReference type="ARBA" id="ARBA00023136"/>
    </source>
</evidence>
<keyword evidence="13" id="KW-1185">Reference proteome</keyword>
<organism evidence="12 13">
    <name type="scientific">Agarivorans aestuarii</name>
    <dbReference type="NCBI Taxonomy" id="1563703"/>
    <lineage>
        <taxon>Bacteria</taxon>
        <taxon>Pseudomonadati</taxon>
        <taxon>Pseudomonadota</taxon>
        <taxon>Gammaproteobacteria</taxon>
        <taxon>Alteromonadales</taxon>
        <taxon>Alteromonadaceae</taxon>
        <taxon>Agarivorans</taxon>
    </lineage>
</organism>
<comment type="caution">
    <text evidence="12">The sequence shown here is derived from an EMBL/GenBank/DDBJ whole genome shotgun (WGS) entry which is preliminary data.</text>
</comment>
<dbReference type="Gene3D" id="1.10.287.950">
    <property type="entry name" value="Methyl-accepting chemotaxis protein"/>
    <property type="match status" value="1"/>
</dbReference>
<dbReference type="InterPro" id="IPR003660">
    <property type="entry name" value="HAMP_dom"/>
</dbReference>
<accession>A0ABU7G5N5</accession>
<feature type="coiled-coil region" evidence="8">
    <location>
        <begin position="82"/>
        <end position="116"/>
    </location>
</feature>
<evidence type="ECO:0000256" key="9">
    <source>
        <dbReference type="SAM" id="Phobius"/>
    </source>
</evidence>
<evidence type="ECO:0000313" key="12">
    <source>
        <dbReference type="EMBL" id="MEE1674537.1"/>
    </source>
</evidence>
<dbReference type="EMBL" id="JAYDYW010000008">
    <property type="protein sequence ID" value="MEE1674537.1"/>
    <property type="molecule type" value="Genomic_DNA"/>
</dbReference>
<comment type="similarity">
    <text evidence="6">Belongs to the methyl-accepting chemotaxis (MCP) protein family.</text>
</comment>
<comment type="subcellular location">
    <subcellularLocation>
        <location evidence="1">Membrane</location>
        <topology evidence="1">Multi-pass membrane protein</topology>
    </subcellularLocation>
</comment>
<evidence type="ECO:0000256" key="7">
    <source>
        <dbReference type="PROSITE-ProRule" id="PRU00284"/>
    </source>
</evidence>
<dbReference type="CDD" id="cd06225">
    <property type="entry name" value="HAMP"/>
    <property type="match status" value="1"/>
</dbReference>
<feature type="transmembrane region" description="Helical" evidence="9">
    <location>
        <begin position="184"/>
        <end position="204"/>
    </location>
</feature>
<feature type="domain" description="HAMP" evidence="11">
    <location>
        <begin position="208"/>
        <end position="262"/>
    </location>
</feature>
<dbReference type="CDD" id="cd11386">
    <property type="entry name" value="MCP_signal"/>
    <property type="match status" value="1"/>
</dbReference>
<evidence type="ECO:0000256" key="1">
    <source>
        <dbReference type="ARBA" id="ARBA00004141"/>
    </source>
</evidence>
<feature type="transmembrane region" description="Helical" evidence="9">
    <location>
        <begin position="12"/>
        <end position="29"/>
    </location>
</feature>
<dbReference type="SMART" id="SM00283">
    <property type="entry name" value="MA"/>
    <property type="match status" value="1"/>
</dbReference>
<proteinExistence type="inferred from homology"/>
<dbReference type="Pfam" id="PF00672">
    <property type="entry name" value="HAMP"/>
    <property type="match status" value="1"/>
</dbReference>
<sequence>MDLARRLKISHKVGILAAIAVVGFAIYLVNNMKVQQQSQFNIEQIRDQYFPALDIATVAQNTLYNVDQLLQTAVTTGEEESLEAADEQNQLLNDKLNELIQILPSARQDVEQLQNLQNKYYGQARGIAMSLVDGSADFATLPAKAERSAAVLQELTQGLASLRANTEKAFNETIEGTIASSQSAVTTGIILGVATIVVVIFVGIMTTRSIVNSIAQVTSSLREIAEGEGDLTVRVDYDGKDEIATLVHWFNQFISKMQISIATTTETVQALQDVSTRLMETSKHTASSIESQNHSVDSVSAAIQQMTASVHHIADFASQASQEASSANTTAQEGNLVVENTISVINHLAEEVNGTAQAINQLESYTSNVGVILDAIRGIAEQTNLLALNAAIEAARAGEQGRGFAVVADEVRTLASRTQDSTQEIQQVLEELQKGSGSAVEAMNRGIEQAGRSVEQSAQAGKSLMDITGKVESIHAVNEQIAAATEEQTKTSDLIHNSVNDIQQISLAVAKSSSEIDNVSEDVRQVTQRLSEVISQFKV</sequence>
<dbReference type="Pfam" id="PF00015">
    <property type="entry name" value="MCPsignal"/>
    <property type="match status" value="1"/>
</dbReference>
<dbReference type="InterPro" id="IPR004089">
    <property type="entry name" value="MCPsignal_dom"/>
</dbReference>
<evidence type="ECO:0000256" key="8">
    <source>
        <dbReference type="SAM" id="Coils"/>
    </source>
</evidence>
<keyword evidence="2 9" id="KW-0812">Transmembrane</keyword>
<evidence type="ECO:0000256" key="3">
    <source>
        <dbReference type="ARBA" id="ARBA00022989"/>
    </source>
</evidence>
<dbReference type="Proteomes" id="UP001310248">
    <property type="component" value="Unassembled WGS sequence"/>
</dbReference>
<evidence type="ECO:0000256" key="2">
    <source>
        <dbReference type="ARBA" id="ARBA00022692"/>
    </source>
</evidence>
<dbReference type="RefSeq" id="WP_163134142.1">
    <property type="nucleotide sequence ID" value="NZ_JAYDYW010000008.1"/>
</dbReference>
<evidence type="ECO:0000256" key="6">
    <source>
        <dbReference type="ARBA" id="ARBA00029447"/>
    </source>
</evidence>
<keyword evidence="4 9" id="KW-0472">Membrane</keyword>
<dbReference type="PROSITE" id="PS50885">
    <property type="entry name" value="HAMP"/>
    <property type="match status" value="1"/>
</dbReference>
<evidence type="ECO:0000313" key="13">
    <source>
        <dbReference type="Proteomes" id="UP001310248"/>
    </source>
</evidence>
<evidence type="ECO:0000259" key="10">
    <source>
        <dbReference type="PROSITE" id="PS50111"/>
    </source>
</evidence>
<keyword evidence="5 7" id="KW-0807">Transducer</keyword>
<keyword evidence="8" id="KW-0175">Coiled coil</keyword>
<name>A0ABU7G5N5_9ALTE</name>
<evidence type="ECO:0000256" key="5">
    <source>
        <dbReference type="ARBA" id="ARBA00023224"/>
    </source>
</evidence>
<dbReference type="PANTHER" id="PTHR32089">
    <property type="entry name" value="METHYL-ACCEPTING CHEMOTAXIS PROTEIN MCPB"/>
    <property type="match status" value="1"/>
</dbReference>
<reference evidence="13" key="1">
    <citation type="submission" date="2023-07" db="EMBL/GenBank/DDBJ databases">
        <title>Draft genome sequence of Agarivorans aestuarii strain ZMCS4, a CAZymes producing bacteria isolated from the marine brown algae Clodostephus spongiosus.</title>
        <authorList>
            <person name="Lorente B."/>
            <person name="Cabral C."/>
            <person name="Frias J."/>
            <person name="Faria J."/>
            <person name="Toubarro D."/>
        </authorList>
    </citation>
    <scope>NUCLEOTIDE SEQUENCE [LARGE SCALE GENOMIC DNA]</scope>
    <source>
        <strain evidence="13">ZMCS4</strain>
    </source>
</reference>